<dbReference type="EMBL" id="LNYB01000016">
    <property type="protein sequence ID" value="KTD03122.1"/>
    <property type="molecule type" value="Genomic_DNA"/>
</dbReference>
<name>A0A0W0U503_9GAMM</name>
<dbReference type="Proteomes" id="UP000054698">
    <property type="component" value="Unassembled WGS sequence"/>
</dbReference>
<feature type="domain" description="Translocation and assembly module TamB C-terminal" evidence="6">
    <location>
        <begin position="614"/>
        <end position="979"/>
    </location>
</feature>
<keyword evidence="2 5" id="KW-0812">Transmembrane</keyword>
<dbReference type="GO" id="GO:0005886">
    <property type="term" value="C:plasma membrane"/>
    <property type="evidence" value="ECO:0007669"/>
    <property type="project" value="InterPro"/>
</dbReference>
<evidence type="ECO:0000256" key="1">
    <source>
        <dbReference type="ARBA" id="ARBA00004167"/>
    </source>
</evidence>
<dbReference type="AlphaFoldDB" id="A0A0W0U503"/>
<dbReference type="STRING" id="453.Lfee_0478"/>
<dbReference type="RefSeq" id="WP_058443697.1">
    <property type="nucleotide sequence ID" value="NZ_CAAAHT010000012.1"/>
</dbReference>
<accession>A0A0W0U503</accession>
<evidence type="ECO:0000259" key="6">
    <source>
        <dbReference type="Pfam" id="PF04357"/>
    </source>
</evidence>
<evidence type="ECO:0000256" key="5">
    <source>
        <dbReference type="SAM" id="Phobius"/>
    </source>
</evidence>
<keyword evidence="4 5" id="KW-0472">Membrane</keyword>
<organism evidence="7 8">
    <name type="scientific">Legionella feeleii</name>
    <dbReference type="NCBI Taxonomy" id="453"/>
    <lineage>
        <taxon>Bacteria</taxon>
        <taxon>Pseudomonadati</taxon>
        <taxon>Pseudomonadota</taxon>
        <taxon>Gammaproteobacteria</taxon>
        <taxon>Legionellales</taxon>
        <taxon>Legionellaceae</taxon>
        <taxon>Legionella</taxon>
    </lineage>
</organism>
<keyword evidence="3 5" id="KW-1133">Transmembrane helix</keyword>
<evidence type="ECO:0000313" key="8">
    <source>
        <dbReference type="Proteomes" id="UP000054698"/>
    </source>
</evidence>
<evidence type="ECO:0000313" key="7">
    <source>
        <dbReference type="EMBL" id="KTD03122.1"/>
    </source>
</evidence>
<dbReference type="Pfam" id="PF04357">
    <property type="entry name" value="TamB"/>
    <property type="match status" value="1"/>
</dbReference>
<gene>
    <name evidence="7" type="ORF">Lfee_0478</name>
</gene>
<dbReference type="InterPro" id="IPR007452">
    <property type="entry name" value="TamB_C"/>
</dbReference>
<dbReference type="GO" id="GO:0097347">
    <property type="term" value="C:TAM protein secretion complex"/>
    <property type="evidence" value="ECO:0007669"/>
    <property type="project" value="TreeGrafter"/>
</dbReference>
<evidence type="ECO:0000256" key="3">
    <source>
        <dbReference type="ARBA" id="ARBA00022989"/>
    </source>
</evidence>
<dbReference type="GO" id="GO:0009306">
    <property type="term" value="P:protein secretion"/>
    <property type="evidence" value="ECO:0007669"/>
    <property type="project" value="InterPro"/>
</dbReference>
<feature type="transmembrane region" description="Helical" evidence="5">
    <location>
        <begin position="12"/>
        <end position="31"/>
    </location>
</feature>
<reference evidence="7 8" key="1">
    <citation type="submission" date="2015-11" db="EMBL/GenBank/DDBJ databases">
        <title>Genomic analysis of 38 Legionella species identifies large and diverse effector repertoires.</title>
        <authorList>
            <person name="Burstein D."/>
            <person name="Amaro F."/>
            <person name="Zusman T."/>
            <person name="Lifshitz Z."/>
            <person name="Cohen O."/>
            <person name="Gilbert J.A."/>
            <person name="Pupko T."/>
            <person name="Shuman H.A."/>
            <person name="Segal G."/>
        </authorList>
    </citation>
    <scope>NUCLEOTIDE SEQUENCE [LARGE SCALE GENOMIC DNA]</scope>
    <source>
        <strain evidence="7 8">WO-44C</strain>
    </source>
</reference>
<sequence length="981" mass="107853">MRFLITALRSTFYSLFLLLILVISLFIFLVTTTPGLYVTAKLATIFLPGQLHFEQLQGRLIDHLSFKHLRYQHQQFAVELSNFKLKWQVSALFHHQITIEHLNADSLTVDLSPRKDGAENANTQLPQLPFALSVKNAFIKQTKITQAGMIHQIDAINLQARLTSKQWKLKKLAMNLNQIAIIAEAQLQPQPPFTASAALQFKSANKTFPLEGKLDLGGDFFLYHWHGELTNPAQLTLNGTLRNGYEIHTTAQWHELLWPLHKEYSLESSKGEIHVDGSLGDLTLSLKSTLNSPLPAEWEVNGKITPHSINAVSTMKSAQGRIDFNCVYNVLNSPKIQGHMTAQSFDPEVNPLSSLRQLKFSTAFAGDSLDHLSLKSDLTARYRDNLLKAALHYQNQQLKGKITLGANQLRLSGKAPYQLQATASLPQLQQLHPDLAGLKTSITAKASLSSATKGEALISVRPGSYQLPDDSLLSSLPFTGGEFRVRLNPQHLLLNGKLTIDPHKQVVLNLELPQFQLHKGLANDQSLRGSLRLDVNSLAFLSNLNKEISKAEGQLHAILNAKGTIAKPVIDGLIQMEKARFSLPKQGLELNPVQIKVQSQAQRWETQGSVVSNGRPLTLKGNGVFSPAVRGTITLRGDSFPIINTPEYQINVSPNLNFEFTPTSLAMKGTLLIPQAQIKPQSFSNSVSLTGDAVFVGEEQPPLNPLHLDTDVRVEMGSDVAIGVQGLRGFLTGAIRLRQLPQGPLTASGELNIRDGQYKAYGQDLTIKQGQLLFTGGLIDNPGIHVRAVRQFTNANSAFAGSNELLDFNATNVKTVDFGSKTTVGIEVTGRLNAPKVALFSNPPTLQQADILSLLILGKPIDRANKSGGQLLLAAISSMNLDSGTGGLQMIDQVKQTLGLDFNYETNSKYNYDTKQTIEKKSVIVGKSLSKRLYLSYNFGLAQSDSNVLTLTYLLNKFFSIQVNASLTASGIDILYTRRKE</sequence>
<dbReference type="PATRIC" id="fig|453.4.peg.519"/>
<evidence type="ECO:0000256" key="2">
    <source>
        <dbReference type="ARBA" id="ARBA00022692"/>
    </source>
</evidence>
<comment type="caution">
    <text evidence="7">The sequence shown here is derived from an EMBL/GenBank/DDBJ whole genome shotgun (WGS) entry which is preliminary data.</text>
</comment>
<dbReference type="PANTHER" id="PTHR36985">
    <property type="entry name" value="TRANSLOCATION AND ASSEMBLY MODULE SUBUNIT TAMB"/>
    <property type="match status" value="1"/>
</dbReference>
<dbReference type="PANTHER" id="PTHR36985:SF1">
    <property type="entry name" value="TRANSLOCATION AND ASSEMBLY MODULE SUBUNIT TAMB"/>
    <property type="match status" value="1"/>
</dbReference>
<evidence type="ECO:0000256" key="4">
    <source>
        <dbReference type="ARBA" id="ARBA00023136"/>
    </source>
</evidence>
<protein>
    <submittedName>
        <fullName evidence="7">Periplasmic protein</fullName>
    </submittedName>
</protein>
<dbReference type="OrthoDB" id="5555605at2"/>
<keyword evidence="8" id="KW-1185">Reference proteome</keyword>
<proteinExistence type="predicted"/>
<comment type="subcellular location">
    <subcellularLocation>
        <location evidence="1">Membrane</location>
        <topology evidence="1">Single-pass membrane protein</topology>
    </subcellularLocation>
</comment>